<evidence type="ECO:0000256" key="9">
    <source>
        <dbReference type="ARBA" id="ARBA00022777"/>
    </source>
</evidence>
<dbReference type="GO" id="GO:0005886">
    <property type="term" value="C:plasma membrane"/>
    <property type="evidence" value="ECO:0007669"/>
    <property type="project" value="UniProtKB-SubCell"/>
</dbReference>
<dbReference type="InterPro" id="IPR036097">
    <property type="entry name" value="HisK_dim/P_sf"/>
</dbReference>
<feature type="transmembrane region" description="Helical" evidence="14">
    <location>
        <begin position="64"/>
        <end position="82"/>
    </location>
</feature>
<evidence type="ECO:0000256" key="2">
    <source>
        <dbReference type="ARBA" id="ARBA00004651"/>
    </source>
</evidence>
<dbReference type="CDD" id="cd00082">
    <property type="entry name" value="HisKA"/>
    <property type="match status" value="1"/>
</dbReference>
<dbReference type="Pfam" id="PF00672">
    <property type="entry name" value="HAMP"/>
    <property type="match status" value="1"/>
</dbReference>
<evidence type="ECO:0000313" key="17">
    <source>
        <dbReference type="EMBL" id="GKU24641.1"/>
    </source>
</evidence>
<keyword evidence="5" id="KW-0597">Phosphoprotein</keyword>
<keyword evidence="9 17" id="KW-0418">Kinase</keyword>
<accession>A0A9W5Y128</accession>
<evidence type="ECO:0000256" key="6">
    <source>
        <dbReference type="ARBA" id="ARBA00022679"/>
    </source>
</evidence>
<dbReference type="InterPro" id="IPR003661">
    <property type="entry name" value="HisK_dim/P_dom"/>
</dbReference>
<dbReference type="FunFam" id="3.30.565.10:FF:000006">
    <property type="entry name" value="Sensor histidine kinase WalK"/>
    <property type="match status" value="1"/>
</dbReference>
<dbReference type="AlphaFoldDB" id="A0A9W5Y128"/>
<dbReference type="Pfam" id="PF02518">
    <property type="entry name" value="HATPase_c"/>
    <property type="match status" value="1"/>
</dbReference>
<reference evidence="17" key="1">
    <citation type="journal article" date="2023" name="Int. J. Syst. Evol. Microbiol.">
        <title>&lt;i&gt;Clostridium folliculivorans&lt;/i&gt; sp. nov., isolated from soil samples of an organic paddy in Japan.</title>
        <authorList>
            <person name="Tazawa J."/>
            <person name="Kobayashi H."/>
            <person name="Tanizawa Y."/>
            <person name="Uchino A."/>
            <person name="Tanaka F."/>
            <person name="Urashima Y."/>
            <person name="Miura S."/>
            <person name="Sakamoto M."/>
            <person name="Ohkuma M."/>
            <person name="Tohno M."/>
        </authorList>
    </citation>
    <scope>NUCLEOTIDE SEQUENCE</scope>
    <source>
        <strain evidence="17">D1-1</strain>
    </source>
</reference>
<dbReference type="InterPro" id="IPR003660">
    <property type="entry name" value="HAMP_dom"/>
</dbReference>
<dbReference type="SUPFAM" id="SSF158472">
    <property type="entry name" value="HAMP domain-like"/>
    <property type="match status" value="1"/>
</dbReference>
<keyword evidence="11 14" id="KW-1133">Transmembrane helix</keyword>
<evidence type="ECO:0000256" key="5">
    <source>
        <dbReference type="ARBA" id="ARBA00022553"/>
    </source>
</evidence>
<comment type="caution">
    <text evidence="17">The sequence shown here is derived from an EMBL/GenBank/DDBJ whole genome shotgun (WGS) entry which is preliminary data.</text>
</comment>
<feature type="domain" description="HAMP" evidence="16">
    <location>
        <begin position="110"/>
        <end position="162"/>
    </location>
</feature>
<evidence type="ECO:0000256" key="10">
    <source>
        <dbReference type="ARBA" id="ARBA00022840"/>
    </source>
</evidence>
<evidence type="ECO:0000256" key="12">
    <source>
        <dbReference type="ARBA" id="ARBA00023012"/>
    </source>
</evidence>
<comment type="catalytic activity">
    <reaction evidence="1">
        <text>ATP + protein L-histidine = ADP + protein N-phospho-L-histidine.</text>
        <dbReference type="EC" id="2.7.13.3"/>
    </reaction>
</comment>
<dbReference type="InterPro" id="IPR003594">
    <property type="entry name" value="HATPase_dom"/>
</dbReference>
<evidence type="ECO:0000259" key="16">
    <source>
        <dbReference type="PROSITE" id="PS50885"/>
    </source>
</evidence>
<sequence length="402" mass="47350">MKNNKWASNTIYTISKRIREHKEMHEKQHQLHMEYQKKIHDINGFYRHSNEFQRYRNHIKYTRPFIVVFNLIIWFLIFRFLGIKTLSIIFALLVSIGGLVEFFFLANLEKRIFKPINQLKVGVEEVAKGNYDIKVDCEIENEIGVLVKSFNEMVNRLKEGEVLKQQYEENRKSLIANISHDLKTPITSIQGYIETMADRNDIPVETVNKYHQIIYNNAAYMNKLIDDLFLFSKLDMQKLEFDFQNISIKDFMADLMEEFNFELEDRSIAFEYEDKLSRKLDFNIDLKRIHQVFRNIIGNAIKYGDEKNLKINVKLYEKNNFIQIDIVDNGSGIPADKLPYIFDRFYRIDYARTKNLMSTGLGLAISKELVEAHGGKIKVRSREGEGTCFTIVIPAKEHLKGE</sequence>
<evidence type="ECO:0000259" key="15">
    <source>
        <dbReference type="PROSITE" id="PS50109"/>
    </source>
</evidence>
<keyword evidence="10" id="KW-0067">ATP-binding</keyword>
<keyword evidence="4" id="KW-1003">Cell membrane</keyword>
<dbReference type="Proteomes" id="UP001057868">
    <property type="component" value="Unassembled WGS sequence"/>
</dbReference>
<dbReference type="InterPro" id="IPR004358">
    <property type="entry name" value="Sig_transdc_His_kin-like_C"/>
</dbReference>
<evidence type="ECO:0000313" key="18">
    <source>
        <dbReference type="Proteomes" id="UP001057868"/>
    </source>
</evidence>
<evidence type="ECO:0000256" key="8">
    <source>
        <dbReference type="ARBA" id="ARBA00022741"/>
    </source>
</evidence>
<dbReference type="EMBL" id="BQXY01000002">
    <property type="protein sequence ID" value="GKU24641.1"/>
    <property type="molecule type" value="Genomic_DNA"/>
</dbReference>
<evidence type="ECO:0000256" key="11">
    <source>
        <dbReference type="ARBA" id="ARBA00022989"/>
    </source>
</evidence>
<dbReference type="InterPro" id="IPR050398">
    <property type="entry name" value="HssS/ArlS-like"/>
</dbReference>
<evidence type="ECO:0000256" key="13">
    <source>
        <dbReference type="ARBA" id="ARBA00023136"/>
    </source>
</evidence>
<dbReference type="Gene3D" id="1.10.287.130">
    <property type="match status" value="1"/>
</dbReference>
<evidence type="ECO:0000256" key="7">
    <source>
        <dbReference type="ARBA" id="ARBA00022692"/>
    </source>
</evidence>
<dbReference type="Pfam" id="PF00512">
    <property type="entry name" value="HisKA"/>
    <property type="match status" value="1"/>
</dbReference>
<keyword evidence="18" id="KW-1185">Reference proteome</keyword>
<dbReference type="EC" id="2.7.13.3" evidence="3"/>
<feature type="transmembrane region" description="Helical" evidence="14">
    <location>
        <begin position="88"/>
        <end position="108"/>
    </location>
</feature>
<keyword evidence="7 14" id="KW-0812">Transmembrane</keyword>
<dbReference type="CDD" id="cd00075">
    <property type="entry name" value="HATPase"/>
    <property type="match status" value="1"/>
</dbReference>
<dbReference type="Gene3D" id="3.30.565.10">
    <property type="entry name" value="Histidine kinase-like ATPase, C-terminal domain"/>
    <property type="match status" value="1"/>
</dbReference>
<proteinExistence type="predicted"/>
<evidence type="ECO:0000256" key="1">
    <source>
        <dbReference type="ARBA" id="ARBA00000085"/>
    </source>
</evidence>
<protein>
    <recommendedName>
        <fullName evidence="3">histidine kinase</fullName>
        <ecNumber evidence="3">2.7.13.3</ecNumber>
    </recommendedName>
</protein>
<dbReference type="SUPFAM" id="SSF55874">
    <property type="entry name" value="ATPase domain of HSP90 chaperone/DNA topoisomerase II/histidine kinase"/>
    <property type="match status" value="1"/>
</dbReference>
<dbReference type="CDD" id="cd06225">
    <property type="entry name" value="HAMP"/>
    <property type="match status" value="1"/>
</dbReference>
<dbReference type="SUPFAM" id="SSF47384">
    <property type="entry name" value="Homodimeric domain of signal transducing histidine kinase"/>
    <property type="match status" value="1"/>
</dbReference>
<keyword evidence="12" id="KW-0902">Two-component regulatory system</keyword>
<dbReference type="PANTHER" id="PTHR45528">
    <property type="entry name" value="SENSOR HISTIDINE KINASE CPXA"/>
    <property type="match status" value="1"/>
</dbReference>
<evidence type="ECO:0000256" key="3">
    <source>
        <dbReference type="ARBA" id="ARBA00012438"/>
    </source>
</evidence>
<dbReference type="PANTHER" id="PTHR45528:SF1">
    <property type="entry name" value="SENSOR HISTIDINE KINASE CPXA"/>
    <property type="match status" value="1"/>
</dbReference>
<dbReference type="SMART" id="SM00387">
    <property type="entry name" value="HATPase_c"/>
    <property type="match status" value="1"/>
</dbReference>
<organism evidence="17 18">
    <name type="scientific">Clostridium folliculivorans</name>
    <dbReference type="NCBI Taxonomy" id="2886038"/>
    <lineage>
        <taxon>Bacteria</taxon>
        <taxon>Bacillati</taxon>
        <taxon>Bacillota</taxon>
        <taxon>Clostridia</taxon>
        <taxon>Eubacteriales</taxon>
        <taxon>Clostridiaceae</taxon>
        <taxon>Clostridium</taxon>
    </lineage>
</organism>
<dbReference type="PROSITE" id="PS50109">
    <property type="entry name" value="HIS_KIN"/>
    <property type="match status" value="1"/>
</dbReference>
<dbReference type="SMART" id="SM00304">
    <property type="entry name" value="HAMP"/>
    <property type="match status" value="1"/>
</dbReference>
<dbReference type="InterPro" id="IPR005467">
    <property type="entry name" value="His_kinase_dom"/>
</dbReference>
<evidence type="ECO:0000256" key="4">
    <source>
        <dbReference type="ARBA" id="ARBA00022475"/>
    </source>
</evidence>
<evidence type="ECO:0000256" key="14">
    <source>
        <dbReference type="SAM" id="Phobius"/>
    </source>
</evidence>
<gene>
    <name evidence="17" type="ORF">CFOLD11_14670</name>
</gene>
<dbReference type="InterPro" id="IPR036890">
    <property type="entry name" value="HATPase_C_sf"/>
</dbReference>
<dbReference type="GO" id="GO:0005524">
    <property type="term" value="F:ATP binding"/>
    <property type="evidence" value="ECO:0007669"/>
    <property type="project" value="UniProtKB-KW"/>
</dbReference>
<name>A0A9W5Y128_9CLOT</name>
<dbReference type="RefSeq" id="WP_261851656.1">
    <property type="nucleotide sequence ID" value="NZ_BQXY01000002.1"/>
</dbReference>
<dbReference type="FunFam" id="1.10.287.130:FF:000008">
    <property type="entry name" value="Two-component sensor histidine kinase"/>
    <property type="match status" value="1"/>
</dbReference>
<dbReference type="SMART" id="SM00388">
    <property type="entry name" value="HisKA"/>
    <property type="match status" value="1"/>
</dbReference>
<dbReference type="PROSITE" id="PS50885">
    <property type="entry name" value="HAMP"/>
    <property type="match status" value="1"/>
</dbReference>
<keyword evidence="6" id="KW-0808">Transferase</keyword>
<dbReference type="Gene3D" id="6.10.340.10">
    <property type="match status" value="1"/>
</dbReference>
<feature type="domain" description="Histidine kinase" evidence="15">
    <location>
        <begin position="177"/>
        <end position="397"/>
    </location>
</feature>
<keyword evidence="8" id="KW-0547">Nucleotide-binding</keyword>
<dbReference type="PRINTS" id="PR00344">
    <property type="entry name" value="BCTRLSENSOR"/>
</dbReference>
<comment type="subcellular location">
    <subcellularLocation>
        <location evidence="2">Cell membrane</location>
        <topology evidence="2">Multi-pass membrane protein</topology>
    </subcellularLocation>
</comment>
<keyword evidence="13 14" id="KW-0472">Membrane</keyword>
<dbReference type="GO" id="GO:0000155">
    <property type="term" value="F:phosphorelay sensor kinase activity"/>
    <property type="evidence" value="ECO:0007669"/>
    <property type="project" value="InterPro"/>
</dbReference>